<sequence>MIQSYKKKPTLQEKYDTIIIGSGMGGLATAAILAKEGQKVLVLERHYTAGGFTHIFKRKGYEWDVGIHYIGDVQRDKSILKKLFDYVSNGDLKWEDMGDVYDKIIIGNKQYDFVKGVKNFKKQMIAYFPEEEQAINKYVDTVFEAVKASKNYYISKTLSTIPNAIAGGFLRKPFYKYSDKTTYEVLREITDNEELIKVLTGQYGDYGLPPKQSSFSMHASVARHYFDGGSYPIGGSSQIVKTIDPVIEAGGGTILVSAEVDEVLINKGKAIGVQMKDGKQILAKNIISNAGLITTYNKLLPTSIVKKYQLKKHLQTVNPSVAHVSLYIGLEGTPEELQIPKTNYWVYPAKEDHDTCVHNYLEDLSKPFPVVYMSFPAAKDPDWKNRYPGKSAIDIITLVPYEMFEKWKETSWKKRGDDYEEIKEQIAQRLLKELYKQLPQIEGKIKHYELSSPLTTEHFVNYQKGEIYGLDHSPSRFRQPFLKPKTPIKNFYLTGQDIVTAGIGGALFSGVLSATAVTGKNLLKKVL</sequence>
<keyword evidence="4" id="KW-0521">NADP</keyword>
<organism evidence="7 8">
    <name type="scientific">Tenacibaculum aiptasiae</name>
    <dbReference type="NCBI Taxonomy" id="426481"/>
    <lineage>
        <taxon>Bacteria</taxon>
        <taxon>Pseudomonadati</taxon>
        <taxon>Bacteroidota</taxon>
        <taxon>Flavobacteriia</taxon>
        <taxon>Flavobacteriales</taxon>
        <taxon>Flavobacteriaceae</taxon>
        <taxon>Tenacibaculum</taxon>
    </lineage>
</organism>
<evidence type="ECO:0000259" key="6">
    <source>
        <dbReference type="Pfam" id="PF01593"/>
    </source>
</evidence>
<dbReference type="AlphaFoldDB" id="A0A7J5A9L9"/>
<feature type="domain" description="Amine oxidase" evidence="6">
    <location>
        <begin position="24"/>
        <end position="517"/>
    </location>
</feature>
<dbReference type="RefSeq" id="WP_150900900.1">
    <property type="nucleotide sequence ID" value="NZ_WAAU01000029.1"/>
</dbReference>
<protein>
    <submittedName>
        <fullName evidence="7">NAD(P)/FAD-dependent oxidoreductase</fullName>
    </submittedName>
</protein>
<comment type="caution">
    <text evidence="7">The sequence shown here is derived from an EMBL/GenBank/DDBJ whole genome shotgun (WGS) entry which is preliminary data.</text>
</comment>
<dbReference type="Gene3D" id="3.50.50.60">
    <property type="entry name" value="FAD/NAD(P)-binding domain"/>
    <property type="match status" value="2"/>
</dbReference>
<dbReference type="InterPro" id="IPR002937">
    <property type="entry name" value="Amino_oxidase"/>
</dbReference>
<evidence type="ECO:0000256" key="1">
    <source>
        <dbReference type="ARBA" id="ARBA00022630"/>
    </source>
</evidence>
<evidence type="ECO:0000256" key="5">
    <source>
        <dbReference type="ARBA" id="ARBA00023027"/>
    </source>
</evidence>
<dbReference type="Proteomes" id="UP000467305">
    <property type="component" value="Unassembled WGS sequence"/>
</dbReference>
<dbReference type="PANTHER" id="PTHR46091:SF3">
    <property type="entry name" value="AMINE OXIDASE DOMAIN-CONTAINING PROTEIN"/>
    <property type="match status" value="1"/>
</dbReference>
<keyword evidence="5" id="KW-0520">NAD</keyword>
<dbReference type="InterPro" id="IPR036188">
    <property type="entry name" value="FAD/NAD-bd_sf"/>
</dbReference>
<keyword evidence="1" id="KW-0285">Flavoprotein</keyword>
<name>A0A7J5A9L9_9FLAO</name>
<evidence type="ECO:0000256" key="4">
    <source>
        <dbReference type="ARBA" id="ARBA00022857"/>
    </source>
</evidence>
<dbReference type="GO" id="GO:0016491">
    <property type="term" value="F:oxidoreductase activity"/>
    <property type="evidence" value="ECO:0007669"/>
    <property type="project" value="InterPro"/>
</dbReference>
<dbReference type="EMBL" id="WAAU01000029">
    <property type="protein sequence ID" value="KAB1154266.1"/>
    <property type="molecule type" value="Genomic_DNA"/>
</dbReference>
<proteinExistence type="predicted"/>
<keyword evidence="3" id="KW-0274">FAD</keyword>
<accession>A0A7J5A9L9</accession>
<gene>
    <name evidence="7" type="ORF">F7018_14950</name>
</gene>
<dbReference type="SUPFAM" id="SSF51905">
    <property type="entry name" value="FAD/NAD(P)-binding domain"/>
    <property type="match status" value="1"/>
</dbReference>
<evidence type="ECO:0000256" key="3">
    <source>
        <dbReference type="ARBA" id="ARBA00022827"/>
    </source>
</evidence>
<keyword evidence="8" id="KW-1185">Reference proteome</keyword>
<dbReference type="OrthoDB" id="9789960at2"/>
<evidence type="ECO:0000313" key="8">
    <source>
        <dbReference type="Proteomes" id="UP000467305"/>
    </source>
</evidence>
<keyword evidence="2" id="KW-0732">Signal</keyword>
<dbReference type="Pfam" id="PF01593">
    <property type="entry name" value="Amino_oxidase"/>
    <property type="match status" value="1"/>
</dbReference>
<dbReference type="InterPro" id="IPR052206">
    <property type="entry name" value="Retinol_saturase"/>
</dbReference>
<evidence type="ECO:0000256" key="2">
    <source>
        <dbReference type="ARBA" id="ARBA00022729"/>
    </source>
</evidence>
<evidence type="ECO:0000313" key="7">
    <source>
        <dbReference type="EMBL" id="KAB1154266.1"/>
    </source>
</evidence>
<reference evidence="7 8" key="1">
    <citation type="submission" date="2019-09" db="EMBL/GenBank/DDBJ databases">
        <authorList>
            <person name="Cao W.R."/>
        </authorList>
    </citation>
    <scope>NUCLEOTIDE SEQUENCE [LARGE SCALE GENOMIC DNA]</scope>
    <source>
        <strain evidence="8">a4</strain>
    </source>
</reference>
<dbReference type="PANTHER" id="PTHR46091">
    <property type="entry name" value="BLR7054 PROTEIN"/>
    <property type="match status" value="1"/>
</dbReference>